<reference evidence="1" key="1">
    <citation type="submission" date="2020-09" db="EMBL/GenBank/DDBJ databases">
        <title>Genome-Enabled Discovery of Anthraquinone Biosynthesis in Senna tora.</title>
        <authorList>
            <person name="Kang S.-H."/>
            <person name="Pandey R.P."/>
            <person name="Lee C.-M."/>
            <person name="Sim J.-S."/>
            <person name="Jeong J.-T."/>
            <person name="Choi B.-S."/>
            <person name="Jung M."/>
            <person name="Ginzburg D."/>
            <person name="Zhao K."/>
            <person name="Won S.Y."/>
            <person name="Oh T.-J."/>
            <person name="Yu Y."/>
            <person name="Kim N.-H."/>
            <person name="Lee O.R."/>
            <person name="Lee T.-H."/>
            <person name="Bashyal P."/>
            <person name="Kim T.-S."/>
            <person name="Lee W.-H."/>
            <person name="Kawkins C."/>
            <person name="Kim C.-K."/>
            <person name="Kim J.S."/>
            <person name="Ahn B.O."/>
            <person name="Rhee S.Y."/>
            <person name="Sohng J.K."/>
        </authorList>
    </citation>
    <scope>NUCLEOTIDE SEQUENCE</scope>
    <source>
        <tissue evidence="1">Leaf</tissue>
    </source>
</reference>
<gene>
    <name evidence="1" type="ORF">G2W53_027612</name>
</gene>
<organism evidence="1 2">
    <name type="scientific">Senna tora</name>
    <dbReference type="NCBI Taxonomy" id="362788"/>
    <lineage>
        <taxon>Eukaryota</taxon>
        <taxon>Viridiplantae</taxon>
        <taxon>Streptophyta</taxon>
        <taxon>Embryophyta</taxon>
        <taxon>Tracheophyta</taxon>
        <taxon>Spermatophyta</taxon>
        <taxon>Magnoliopsida</taxon>
        <taxon>eudicotyledons</taxon>
        <taxon>Gunneridae</taxon>
        <taxon>Pentapetalae</taxon>
        <taxon>rosids</taxon>
        <taxon>fabids</taxon>
        <taxon>Fabales</taxon>
        <taxon>Fabaceae</taxon>
        <taxon>Caesalpinioideae</taxon>
        <taxon>Cassia clade</taxon>
        <taxon>Senna</taxon>
    </lineage>
</organism>
<dbReference type="PANTHER" id="PTHR33116:SF86">
    <property type="entry name" value="REVERSE TRANSCRIPTASE DOMAIN-CONTAINING PROTEIN"/>
    <property type="match status" value="1"/>
</dbReference>
<evidence type="ECO:0000313" key="1">
    <source>
        <dbReference type="EMBL" id="KAF7822157.1"/>
    </source>
</evidence>
<dbReference type="AlphaFoldDB" id="A0A834WGS1"/>
<keyword evidence="1" id="KW-0695">RNA-directed DNA polymerase</keyword>
<dbReference type="GO" id="GO:0003964">
    <property type="term" value="F:RNA-directed DNA polymerase activity"/>
    <property type="evidence" value="ECO:0007669"/>
    <property type="project" value="UniProtKB-KW"/>
</dbReference>
<keyword evidence="1" id="KW-0808">Transferase</keyword>
<evidence type="ECO:0000313" key="2">
    <source>
        <dbReference type="Proteomes" id="UP000634136"/>
    </source>
</evidence>
<comment type="caution">
    <text evidence="1">The sequence shown here is derived from an EMBL/GenBank/DDBJ whole genome shotgun (WGS) entry which is preliminary data.</text>
</comment>
<protein>
    <submittedName>
        <fullName evidence="1">Reverse transcriptase</fullName>
    </submittedName>
</protein>
<dbReference type="EMBL" id="JAAIUW010000008">
    <property type="protein sequence ID" value="KAF7822157.1"/>
    <property type="molecule type" value="Genomic_DNA"/>
</dbReference>
<name>A0A834WGS1_9FABA</name>
<dbReference type="Proteomes" id="UP000634136">
    <property type="component" value="Unassembled WGS sequence"/>
</dbReference>
<dbReference type="PANTHER" id="PTHR33116">
    <property type="entry name" value="REVERSE TRANSCRIPTASE ZINC-BINDING DOMAIN-CONTAINING PROTEIN-RELATED-RELATED"/>
    <property type="match status" value="1"/>
</dbReference>
<keyword evidence="1" id="KW-0548">Nucleotidyltransferase</keyword>
<sequence>MFFLQDDLGNCVEMKNILNMYCKASGQQANFDKSCIFFSENTNHDLRKEICAILEIKSNVDPSDYLGLPLMWGRSRREALGFIRSKVQRKIQGWKQGLLTQAGREKLIKSVASAKKDEGKIHWVAWDKLTKAKKDGGMGFRDFECFNRAMLAKQCWRLMHNSDDPWVRILKGPYFPNCNFLEAKKSARASWAWSSLLEEQQVSEYISNGIWDVGKLSGVVSYEELEVIKKIPLVRINGDDKMVWDKTWVATMCSQIWKDRCGHMFQGNVMDPCALVKAANRLVEDFWRIKVNEMGLNGDCIKINTDGAFLLKENKAGLRVVVRNSDGVVIDGLARSVDNVSAAFSEAIAMKGALELGKENN</sequence>
<accession>A0A834WGS1</accession>
<proteinExistence type="predicted"/>
<dbReference type="OrthoDB" id="1112297at2759"/>
<keyword evidence="2" id="KW-1185">Reference proteome</keyword>